<organism evidence="1 2">
    <name type="scientific">Solanum verrucosum</name>
    <dbReference type="NCBI Taxonomy" id="315347"/>
    <lineage>
        <taxon>Eukaryota</taxon>
        <taxon>Viridiplantae</taxon>
        <taxon>Streptophyta</taxon>
        <taxon>Embryophyta</taxon>
        <taxon>Tracheophyta</taxon>
        <taxon>Spermatophyta</taxon>
        <taxon>Magnoliopsida</taxon>
        <taxon>eudicotyledons</taxon>
        <taxon>Gunneridae</taxon>
        <taxon>Pentapetalae</taxon>
        <taxon>asterids</taxon>
        <taxon>lamiids</taxon>
        <taxon>Solanales</taxon>
        <taxon>Solanaceae</taxon>
        <taxon>Solanoideae</taxon>
        <taxon>Solaneae</taxon>
        <taxon>Solanum</taxon>
    </lineage>
</organism>
<dbReference type="Proteomes" id="UP001234989">
    <property type="component" value="Chromosome 3"/>
</dbReference>
<evidence type="ECO:0000313" key="2">
    <source>
        <dbReference type="Proteomes" id="UP001234989"/>
    </source>
</evidence>
<name>A0AAF0QGT3_SOLVR</name>
<accession>A0AAF0QGT3</accession>
<proteinExistence type="predicted"/>
<sequence>MEVKTWQQEDPGLEQLRAKAQGQQSLSFDIARDGVLKYIGRLCVSDVAQ</sequence>
<reference evidence="1" key="1">
    <citation type="submission" date="2023-08" db="EMBL/GenBank/DDBJ databases">
        <title>A de novo genome assembly of Solanum verrucosum Schlechtendal, a Mexican diploid species geographically isolated from the other diploid A-genome species in potato relatives.</title>
        <authorList>
            <person name="Hosaka K."/>
        </authorList>
    </citation>
    <scope>NUCLEOTIDE SEQUENCE</scope>
    <source>
        <tissue evidence="1">Young leaves</tissue>
    </source>
</reference>
<keyword evidence="2" id="KW-1185">Reference proteome</keyword>
<evidence type="ECO:0000313" key="1">
    <source>
        <dbReference type="EMBL" id="WMV19654.1"/>
    </source>
</evidence>
<gene>
    <name evidence="1" type="ORF">MTR67_013039</name>
</gene>
<protein>
    <submittedName>
        <fullName evidence="1">Uncharacterized protein</fullName>
    </submittedName>
</protein>
<dbReference type="EMBL" id="CP133614">
    <property type="protein sequence ID" value="WMV19654.1"/>
    <property type="molecule type" value="Genomic_DNA"/>
</dbReference>
<dbReference type="AlphaFoldDB" id="A0AAF0QGT3"/>